<keyword evidence="2" id="KW-1185">Reference proteome</keyword>
<proteinExistence type="predicted"/>
<reference evidence="1 2" key="1">
    <citation type="journal article" date="2021" name="Nat. Plants">
        <title>The Taxus genome provides insights into paclitaxel biosynthesis.</title>
        <authorList>
            <person name="Xiong X."/>
            <person name="Gou J."/>
            <person name="Liao Q."/>
            <person name="Li Y."/>
            <person name="Zhou Q."/>
            <person name="Bi G."/>
            <person name="Li C."/>
            <person name="Du R."/>
            <person name="Wang X."/>
            <person name="Sun T."/>
            <person name="Guo L."/>
            <person name="Liang H."/>
            <person name="Lu P."/>
            <person name="Wu Y."/>
            <person name="Zhang Z."/>
            <person name="Ro D.K."/>
            <person name="Shang Y."/>
            <person name="Huang S."/>
            <person name="Yan J."/>
        </authorList>
    </citation>
    <scope>NUCLEOTIDE SEQUENCE [LARGE SCALE GENOMIC DNA]</scope>
    <source>
        <strain evidence="1">Ta-2019</strain>
    </source>
</reference>
<comment type="caution">
    <text evidence="1">The sequence shown here is derived from an EMBL/GenBank/DDBJ whole genome shotgun (WGS) entry which is preliminary data.</text>
</comment>
<accession>A0AA38CMK2</accession>
<sequence>NPMIELPPQKEFDTYAVEHGEDLELPPALPEFEEGNASLIEEMIDINIGMEEKLKILKLGSSLTPEEIEIHT</sequence>
<evidence type="ECO:0000313" key="2">
    <source>
        <dbReference type="Proteomes" id="UP000824469"/>
    </source>
</evidence>
<protein>
    <submittedName>
        <fullName evidence="1">Uncharacterized protein</fullName>
    </submittedName>
</protein>
<gene>
    <name evidence="1" type="ORF">KI387_014958</name>
</gene>
<feature type="non-terminal residue" evidence="1">
    <location>
        <position position="1"/>
    </location>
</feature>
<organism evidence="1 2">
    <name type="scientific">Taxus chinensis</name>
    <name type="common">Chinese yew</name>
    <name type="synonym">Taxus wallichiana var. chinensis</name>
    <dbReference type="NCBI Taxonomy" id="29808"/>
    <lineage>
        <taxon>Eukaryota</taxon>
        <taxon>Viridiplantae</taxon>
        <taxon>Streptophyta</taxon>
        <taxon>Embryophyta</taxon>
        <taxon>Tracheophyta</taxon>
        <taxon>Spermatophyta</taxon>
        <taxon>Pinopsida</taxon>
        <taxon>Pinidae</taxon>
        <taxon>Conifers II</taxon>
        <taxon>Cupressales</taxon>
        <taxon>Taxaceae</taxon>
        <taxon>Taxus</taxon>
    </lineage>
</organism>
<dbReference type="Proteomes" id="UP000824469">
    <property type="component" value="Unassembled WGS sequence"/>
</dbReference>
<dbReference type="AlphaFoldDB" id="A0AA38CMK2"/>
<evidence type="ECO:0000313" key="1">
    <source>
        <dbReference type="EMBL" id="KAH9303375.1"/>
    </source>
</evidence>
<name>A0AA38CMK2_TAXCH</name>
<dbReference type="EMBL" id="JAHRHJ020000009">
    <property type="protein sequence ID" value="KAH9303375.1"/>
    <property type="molecule type" value="Genomic_DNA"/>
</dbReference>